<organism evidence="7">
    <name type="scientific">Daucus carota subsp. sativus</name>
    <name type="common">Carrot</name>
    <dbReference type="NCBI Taxonomy" id="79200"/>
    <lineage>
        <taxon>Eukaryota</taxon>
        <taxon>Viridiplantae</taxon>
        <taxon>Streptophyta</taxon>
        <taxon>Embryophyta</taxon>
        <taxon>Tracheophyta</taxon>
        <taxon>Spermatophyta</taxon>
        <taxon>Magnoliopsida</taxon>
        <taxon>eudicotyledons</taxon>
        <taxon>Gunneridae</taxon>
        <taxon>Pentapetalae</taxon>
        <taxon>asterids</taxon>
        <taxon>campanulids</taxon>
        <taxon>Apiales</taxon>
        <taxon>Apiaceae</taxon>
        <taxon>Apioideae</taxon>
        <taxon>Scandiceae</taxon>
        <taxon>Daucinae</taxon>
        <taxon>Daucus</taxon>
        <taxon>Daucus sect. Daucus</taxon>
    </lineage>
</organism>
<dbReference type="EMBL" id="LNRQ01000007">
    <property type="protein sequence ID" value="KZM88602.1"/>
    <property type="molecule type" value="Genomic_DNA"/>
</dbReference>
<accession>A0A161ZML6</accession>
<dbReference type="EMBL" id="CP093349">
    <property type="protein sequence ID" value="WOH10044.1"/>
    <property type="molecule type" value="Genomic_DNA"/>
</dbReference>
<dbReference type="CDD" id="cd10017">
    <property type="entry name" value="B3_DNA"/>
    <property type="match status" value="2"/>
</dbReference>
<dbReference type="InterPro" id="IPR003340">
    <property type="entry name" value="B3_DNA-bd"/>
</dbReference>
<dbReference type="SMART" id="SM01019">
    <property type="entry name" value="B3"/>
    <property type="match status" value="2"/>
</dbReference>
<sequence length="303" mass="34287">MKNRRIVRGAPMDPLRSSSAVKPRCFFKIIISHITPHSTLTIPRRFIAQGYDLADKVFLKAPESSVWVVDLERTTGEAVLRNGWPEFAAYYSISIGHVILFKYEGNSQFHVTILDNSCTEIEYPMSASHNEQANRSGGFRKRKEQALITSKEGRKIKGTGIVKPDTVIPSQAKGASESAIEEGKARALALAKAFKSNKPFFFRRVYPSHVDGTQHGMHVTTAFKEAYENWKDNEQLTLQIAERTWQAECRWTSIGYKIGKGWCKFARDTSLATGDVCVFELVNSSQKLFEVIIYRATVKNENW</sequence>
<dbReference type="InterPro" id="IPR050655">
    <property type="entry name" value="Plant_B3_domain"/>
</dbReference>
<keyword evidence="9" id="KW-1185">Reference proteome</keyword>
<name>A0A161ZML6_DAUCS</name>
<reference evidence="8" key="2">
    <citation type="submission" date="2022-03" db="EMBL/GenBank/DDBJ databases">
        <title>Draft title - Genomic analysis of global carrot germplasm unveils the trajectory of domestication and the origin of high carotenoid orange carrot.</title>
        <authorList>
            <person name="Iorizzo M."/>
            <person name="Ellison S."/>
            <person name="Senalik D."/>
            <person name="Macko-Podgorni A."/>
            <person name="Grzebelus D."/>
            <person name="Bostan H."/>
            <person name="Rolling W."/>
            <person name="Curaba J."/>
            <person name="Simon P."/>
        </authorList>
    </citation>
    <scope>NUCLEOTIDE SEQUENCE</scope>
    <source>
        <tissue evidence="8">Leaf</tissue>
    </source>
</reference>
<feature type="domain" description="TF-B3" evidence="6">
    <location>
        <begin position="202"/>
        <end position="297"/>
    </location>
</feature>
<evidence type="ECO:0000256" key="5">
    <source>
        <dbReference type="ARBA" id="ARBA00023242"/>
    </source>
</evidence>
<evidence type="ECO:0000256" key="3">
    <source>
        <dbReference type="ARBA" id="ARBA00023125"/>
    </source>
</evidence>
<protein>
    <recommendedName>
        <fullName evidence="6">TF-B3 domain-containing protein</fullName>
    </recommendedName>
</protein>
<dbReference type="InterPro" id="IPR015300">
    <property type="entry name" value="DNA-bd_pseudobarrel_sf"/>
</dbReference>
<dbReference type="GO" id="GO:0003677">
    <property type="term" value="F:DNA binding"/>
    <property type="evidence" value="ECO:0007669"/>
    <property type="project" value="UniProtKB-KW"/>
</dbReference>
<dbReference type="PANTHER" id="PTHR31920:SF108">
    <property type="entry name" value="B3 DOMAIN-CONTAINING TRANSCRIPTION FACTOR VRN1-LIKE"/>
    <property type="match status" value="1"/>
</dbReference>
<reference evidence="7" key="1">
    <citation type="journal article" date="2016" name="Nat. Genet.">
        <title>A high-quality carrot genome assembly provides new insights into carotenoid accumulation and asterid genome evolution.</title>
        <authorList>
            <person name="Iorizzo M."/>
            <person name="Ellison S."/>
            <person name="Senalik D."/>
            <person name="Zeng P."/>
            <person name="Satapoomin P."/>
            <person name="Huang J."/>
            <person name="Bowman M."/>
            <person name="Iovene M."/>
            <person name="Sanseverino W."/>
            <person name="Cavagnaro P."/>
            <person name="Yildiz M."/>
            <person name="Macko-Podgorni A."/>
            <person name="Moranska E."/>
            <person name="Grzebelus E."/>
            <person name="Grzebelus D."/>
            <person name="Ashrafi H."/>
            <person name="Zheng Z."/>
            <person name="Cheng S."/>
            <person name="Spooner D."/>
            <person name="Van Deynze A."/>
            <person name="Simon P."/>
        </authorList>
    </citation>
    <scope>NUCLEOTIDE SEQUENCE [LARGE SCALE GENOMIC DNA]</scope>
    <source>
        <tissue evidence="7">Leaf</tissue>
    </source>
</reference>
<dbReference type="PANTHER" id="PTHR31920">
    <property type="entry name" value="B3 DOMAIN-CONTAINING"/>
    <property type="match status" value="1"/>
</dbReference>
<dbReference type="STRING" id="79200.A0A161ZML6"/>
<evidence type="ECO:0000313" key="8">
    <source>
        <dbReference type="EMBL" id="WOH10044.1"/>
    </source>
</evidence>
<feature type="domain" description="TF-B3" evidence="6">
    <location>
        <begin position="25"/>
        <end position="117"/>
    </location>
</feature>
<dbReference type="Pfam" id="PF02362">
    <property type="entry name" value="B3"/>
    <property type="match status" value="2"/>
</dbReference>
<keyword evidence="5" id="KW-0539">Nucleus</keyword>
<dbReference type="Gramene" id="KZM88602">
    <property type="protein sequence ID" value="KZM88602"/>
    <property type="gene ID" value="DCAR_025677"/>
</dbReference>
<dbReference type="PROSITE" id="PS50863">
    <property type="entry name" value="B3"/>
    <property type="match status" value="2"/>
</dbReference>
<comment type="subcellular location">
    <subcellularLocation>
        <location evidence="1">Nucleus</location>
    </subcellularLocation>
</comment>
<dbReference type="SUPFAM" id="SSF101936">
    <property type="entry name" value="DNA-binding pseudobarrel domain"/>
    <property type="match status" value="2"/>
</dbReference>
<dbReference type="Proteomes" id="UP000077755">
    <property type="component" value="Chromosome 7"/>
</dbReference>
<evidence type="ECO:0000256" key="4">
    <source>
        <dbReference type="ARBA" id="ARBA00023163"/>
    </source>
</evidence>
<evidence type="ECO:0000256" key="1">
    <source>
        <dbReference type="ARBA" id="ARBA00004123"/>
    </source>
</evidence>
<keyword evidence="4" id="KW-0804">Transcription</keyword>
<evidence type="ECO:0000313" key="7">
    <source>
        <dbReference type="EMBL" id="KZM88602.1"/>
    </source>
</evidence>
<dbReference type="GO" id="GO:0005634">
    <property type="term" value="C:nucleus"/>
    <property type="evidence" value="ECO:0007669"/>
    <property type="project" value="UniProtKB-SubCell"/>
</dbReference>
<proteinExistence type="predicted"/>
<dbReference type="AlphaFoldDB" id="A0A161ZML6"/>
<keyword evidence="2" id="KW-0805">Transcription regulation</keyword>
<evidence type="ECO:0000313" key="9">
    <source>
        <dbReference type="Proteomes" id="UP000077755"/>
    </source>
</evidence>
<evidence type="ECO:0000256" key="2">
    <source>
        <dbReference type="ARBA" id="ARBA00023015"/>
    </source>
</evidence>
<evidence type="ECO:0000259" key="6">
    <source>
        <dbReference type="PROSITE" id="PS50863"/>
    </source>
</evidence>
<dbReference type="Gene3D" id="2.40.330.10">
    <property type="entry name" value="DNA-binding pseudobarrel domain"/>
    <property type="match status" value="2"/>
</dbReference>
<dbReference type="OMA" id="SSTILWP"/>
<keyword evidence="3" id="KW-0238">DNA-binding</keyword>
<gene>
    <name evidence="7" type="ORF">DCAR_025677</name>
    <name evidence="8" type="ORF">DCAR_0729505</name>
</gene>